<protein>
    <submittedName>
        <fullName evidence="2">Uncharacterized protein</fullName>
    </submittedName>
</protein>
<evidence type="ECO:0000256" key="1">
    <source>
        <dbReference type="ARBA" id="ARBA00010502"/>
    </source>
</evidence>
<dbReference type="Proteomes" id="UP000317650">
    <property type="component" value="Chromosome 2"/>
</dbReference>
<name>A0A4S8I8T9_MUSBA</name>
<evidence type="ECO:0000313" key="3">
    <source>
        <dbReference type="Proteomes" id="UP000317650"/>
    </source>
</evidence>
<reference evidence="2 3" key="1">
    <citation type="journal article" date="2019" name="Nat. Plants">
        <title>Genome sequencing of Musa balbisiana reveals subgenome evolution and function divergence in polyploid bananas.</title>
        <authorList>
            <person name="Yao X."/>
        </authorList>
    </citation>
    <scope>NUCLEOTIDE SEQUENCE [LARGE SCALE GENOMIC DNA]</scope>
    <source>
        <strain evidence="3">cv. DH-PKW</strain>
        <tissue evidence="2">Leaves</tissue>
    </source>
</reference>
<dbReference type="InterPro" id="IPR008406">
    <property type="entry name" value="DRM/ARP"/>
</dbReference>
<dbReference type="AlphaFoldDB" id="A0A4S8I8T9"/>
<dbReference type="EMBL" id="PYDT01000011">
    <property type="protein sequence ID" value="THU43864.1"/>
    <property type="molecule type" value="Genomic_DNA"/>
</dbReference>
<dbReference type="PANTHER" id="PTHR33565:SF1">
    <property type="entry name" value="DORMANCY-ASSOCIATED PROTEIN HOMOLOG 3"/>
    <property type="match status" value="1"/>
</dbReference>
<keyword evidence="3" id="KW-1185">Reference proteome</keyword>
<accession>A0A4S8I8T9</accession>
<dbReference type="PANTHER" id="PTHR33565">
    <property type="entry name" value="DORMANCY-ASSOCIATED PROTEIN 1"/>
    <property type="match status" value="1"/>
</dbReference>
<sequence>MGLLDQLWDDTVAGPRPETGLGRLRKHSSFALRSNSTTKVDGCGGVEGAAAIRVGESRGSEGGGVEVDVRVTRSIMIKRPAGCPSPGSATPPSSPACSTPPVSPFSGEGFVFAHCIKHFAILRFTKNSSSANQEAGIGTDSGGNRYRMHMKETSEEEEEEKGWWASDTEMLLLLMRFELC</sequence>
<comment type="similarity">
    <text evidence="1">Belongs to the DRM1/ARP family.</text>
</comment>
<proteinExistence type="inferred from homology"/>
<dbReference type="Pfam" id="PF05564">
    <property type="entry name" value="Auxin_repressed"/>
    <property type="match status" value="1"/>
</dbReference>
<evidence type="ECO:0000313" key="2">
    <source>
        <dbReference type="EMBL" id="THU43864.1"/>
    </source>
</evidence>
<organism evidence="2 3">
    <name type="scientific">Musa balbisiana</name>
    <name type="common">Banana</name>
    <dbReference type="NCBI Taxonomy" id="52838"/>
    <lineage>
        <taxon>Eukaryota</taxon>
        <taxon>Viridiplantae</taxon>
        <taxon>Streptophyta</taxon>
        <taxon>Embryophyta</taxon>
        <taxon>Tracheophyta</taxon>
        <taxon>Spermatophyta</taxon>
        <taxon>Magnoliopsida</taxon>
        <taxon>Liliopsida</taxon>
        <taxon>Zingiberales</taxon>
        <taxon>Musaceae</taxon>
        <taxon>Musa</taxon>
    </lineage>
</organism>
<gene>
    <name evidence="2" type="ORF">C4D60_Mb02t01300</name>
</gene>
<comment type="caution">
    <text evidence="2">The sequence shown here is derived from an EMBL/GenBank/DDBJ whole genome shotgun (WGS) entry which is preliminary data.</text>
</comment>